<dbReference type="AlphaFoldDB" id="A0A2P8R0D5"/>
<dbReference type="EMBL" id="PDHH01000004">
    <property type="protein sequence ID" value="PSM51956.1"/>
    <property type="molecule type" value="Genomic_DNA"/>
</dbReference>
<dbReference type="GO" id="GO:0031460">
    <property type="term" value="P:glycine betaine transport"/>
    <property type="evidence" value="ECO:0007669"/>
    <property type="project" value="TreeGrafter"/>
</dbReference>
<reference evidence="9" key="1">
    <citation type="submission" date="2017-10" db="EMBL/GenBank/DDBJ databases">
        <title>Campylobacter species from seals.</title>
        <authorList>
            <person name="Gilbert M.J."/>
            <person name="Zomer A.L."/>
            <person name="Timmerman A.J."/>
            <person name="Duim B."/>
            <person name="Wagenaar J.A."/>
        </authorList>
    </citation>
    <scope>NUCLEOTIDE SEQUENCE [LARGE SCALE GENOMIC DNA]</scope>
    <source>
        <strain evidence="9">17S00004-5</strain>
    </source>
</reference>
<accession>A0A2P8R0D5</accession>
<evidence type="ECO:0000256" key="6">
    <source>
        <dbReference type="RuleBase" id="RU363032"/>
    </source>
</evidence>
<dbReference type="Pfam" id="PF00528">
    <property type="entry name" value="BPD_transp_1"/>
    <property type="match status" value="1"/>
</dbReference>
<feature type="transmembrane region" description="Helical" evidence="6">
    <location>
        <begin position="65"/>
        <end position="93"/>
    </location>
</feature>
<evidence type="ECO:0000259" key="7">
    <source>
        <dbReference type="PROSITE" id="PS50928"/>
    </source>
</evidence>
<dbReference type="InterPro" id="IPR000515">
    <property type="entry name" value="MetI-like"/>
</dbReference>
<keyword evidence="5 6" id="KW-0472">Membrane</keyword>
<feature type="transmembrane region" description="Helical" evidence="6">
    <location>
        <begin position="114"/>
        <end position="140"/>
    </location>
</feature>
<comment type="caution">
    <text evidence="8">The sequence shown here is derived from an EMBL/GenBank/DDBJ whole genome shotgun (WGS) entry which is preliminary data.</text>
</comment>
<dbReference type="PANTHER" id="PTHR30177">
    <property type="entry name" value="GLYCINE BETAINE/L-PROLINE TRANSPORT SYSTEM PERMEASE PROTEIN PROW"/>
    <property type="match status" value="1"/>
</dbReference>
<dbReference type="RefSeq" id="WP_106871387.1">
    <property type="nucleotide sequence ID" value="NZ_CP053841.1"/>
</dbReference>
<dbReference type="Proteomes" id="UP000240535">
    <property type="component" value="Unassembled WGS sequence"/>
</dbReference>
<comment type="subcellular location">
    <subcellularLocation>
        <location evidence="1 6">Cell membrane</location>
        <topology evidence="1 6">Multi-pass membrane protein</topology>
    </subcellularLocation>
</comment>
<dbReference type="PANTHER" id="PTHR30177:SF4">
    <property type="entry name" value="OSMOPROTECTANT IMPORT PERMEASE PROTEIN OSMW"/>
    <property type="match status" value="1"/>
</dbReference>
<dbReference type="PROSITE" id="PS50928">
    <property type="entry name" value="ABC_TM1"/>
    <property type="match status" value="1"/>
</dbReference>
<keyword evidence="3 6" id="KW-0812">Transmembrane</keyword>
<evidence type="ECO:0000256" key="4">
    <source>
        <dbReference type="ARBA" id="ARBA00022989"/>
    </source>
</evidence>
<organism evidence="8 9">
    <name type="scientific">Campylobacter blaseri</name>
    <dbReference type="NCBI Taxonomy" id="2042961"/>
    <lineage>
        <taxon>Bacteria</taxon>
        <taxon>Pseudomonadati</taxon>
        <taxon>Campylobacterota</taxon>
        <taxon>Epsilonproteobacteria</taxon>
        <taxon>Campylobacterales</taxon>
        <taxon>Campylobacteraceae</taxon>
        <taxon>Campylobacter</taxon>
    </lineage>
</organism>
<gene>
    <name evidence="8" type="ORF">CQ405_05170</name>
</gene>
<dbReference type="GO" id="GO:0055085">
    <property type="term" value="P:transmembrane transport"/>
    <property type="evidence" value="ECO:0007669"/>
    <property type="project" value="InterPro"/>
</dbReference>
<evidence type="ECO:0000256" key="3">
    <source>
        <dbReference type="ARBA" id="ARBA00022692"/>
    </source>
</evidence>
<evidence type="ECO:0000313" key="9">
    <source>
        <dbReference type="Proteomes" id="UP000240535"/>
    </source>
</evidence>
<dbReference type="CDD" id="cd06261">
    <property type="entry name" value="TM_PBP2"/>
    <property type="match status" value="1"/>
</dbReference>
<evidence type="ECO:0000313" key="8">
    <source>
        <dbReference type="EMBL" id="PSM51956.1"/>
    </source>
</evidence>
<feature type="transmembrane region" description="Helical" evidence="6">
    <location>
        <begin position="6"/>
        <end position="26"/>
    </location>
</feature>
<keyword evidence="4 6" id="KW-1133">Transmembrane helix</keyword>
<dbReference type="Gene3D" id="1.10.3720.10">
    <property type="entry name" value="MetI-like"/>
    <property type="match status" value="1"/>
</dbReference>
<dbReference type="OrthoDB" id="9781705at2"/>
<evidence type="ECO:0000256" key="1">
    <source>
        <dbReference type="ARBA" id="ARBA00004651"/>
    </source>
</evidence>
<feature type="domain" description="ABC transmembrane type-1" evidence="7">
    <location>
        <begin position="1"/>
        <end position="179"/>
    </location>
</feature>
<dbReference type="InterPro" id="IPR035906">
    <property type="entry name" value="MetI-like_sf"/>
</dbReference>
<protein>
    <submittedName>
        <fullName evidence="8">Glycine/betaine ABC transporter permease</fullName>
    </submittedName>
</protein>
<sequence>MDHITISLISVLTAIVIGFGFGIIVYKMKKARVFIEQFFGILRIIPSLAVLFILIPIIGTGVVPSVIALILLAIPPILINTVQGFISIPKATIEAATGMGMNKMEVFYKIKLPLAFPLFFAGIRTATIEVISSATLASYIGAGGLGDIIFTGLSLLRYDLLLIGGFSVAFLSLFIGFMLDLVYKKFTKYQMV</sequence>
<dbReference type="GO" id="GO:0005886">
    <property type="term" value="C:plasma membrane"/>
    <property type="evidence" value="ECO:0007669"/>
    <property type="project" value="UniProtKB-SubCell"/>
</dbReference>
<dbReference type="InterPro" id="IPR051204">
    <property type="entry name" value="ABC_transp_perm/SBD"/>
</dbReference>
<evidence type="ECO:0000256" key="5">
    <source>
        <dbReference type="ARBA" id="ARBA00023136"/>
    </source>
</evidence>
<dbReference type="SUPFAM" id="SSF161098">
    <property type="entry name" value="MetI-like"/>
    <property type="match status" value="1"/>
</dbReference>
<comment type="similarity">
    <text evidence="6">Belongs to the binding-protein-dependent transport system permease family.</text>
</comment>
<name>A0A2P8R0D5_9BACT</name>
<evidence type="ECO:0000256" key="2">
    <source>
        <dbReference type="ARBA" id="ARBA00022448"/>
    </source>
</evidence>
<keyword evidence="9" id="KW-1185">Reference proteome</keyword>
<proteinExistence type="inferred from homology"/>
<keyword evidence="2 6" id="KW-0813">Transport</keyword>
<feature type="transmembrane region" description="Helical" evidence="6">
    <location>
        <begin position="38"/>
        <end position="59"/>
    </location>
</feature>
<feature type="transmembrane region" description="Helical" evidence="6">
    <location>
        <begin position="160"/>
        <end position="183"/>
    </location>
</feature>